<evidence type="ECO:0000256" key="7">
    <source>
        <dbReference type="ARBA" id="ARBA00022927"/>
    </source>
</evidence>
<comment type="caution">
    <text evidence="14">The sequence shown here is derived from an EMBL/GenBank/DDBJ whole genome shotgun (WGS) entry which is preliminary data.</text>
</comment>
<evidence type="ECO:0000256" key="1">
    <source>
        <dbReference type="ARBA" id="ARBA00004459"/>
    </source>
</evidence>
<sequence>MNRRGVALALPLAALLGACSSLPRDAAPVAGDSFSGRLALRVDSTGEEQPRSVVAAFELRGAAEAGRLDLSTPTGQVMAQARWQPGRVVLVTPQGETPFPSLDALTREVLGESLPVAAMFDWLHGRPWPGAAHEATAPGFRQLGWVVDLARFADDTIVAMREAAPAVTVRVKLDRS</sequence>
<evidence type="ECO:0000256" key="6">
    <source>
        <dbReference type="ARBA" id="ARBA00022729"/>
    </source>
</evidence>
<evidence type="ECO:0000313" key="15">
    <source>
        <dbReference type="Proteomes" id="UP000321832"/>
    </source>
</evidence>
<keyword evidence="6 13" id="KW-0732">Signal</keyword>
<feature type="chain" id="PRO_5022668671" description="Outer-membrane lipoprotein LolB" evidence="13">
    <location>
        <begin position="27"/>
        <end position="176"/>
    </location>
</feature>
<keyword evidence="5" id="KW-0813">Transport</keyword>
<proteinExistence type="inferred from homology"/>
<keyword evidence="15" id="KW-1185">Reference proteome</keyword>
<protein>
    <recommendedName>
        <fullName evidence="4">Outer-membrane lipoprotein LolB</fullName>
    </recommendedName>
</protein>
<keyword evidence="10" id="KW-0143">Chaperone</keyword>
<gene>
    <name evidence="14" type="ORF">FSC37_16755</name>
</gene>
<evidence type="ECO:0000256" key="3">
    <source>
        <dbReference type="ARBA" id="ARBA00011245"/>
    </source>
</evidence>
<dbReference type="EMBL" id="VOPW01000001">
    <property type="protein sequence ID" value="TXC66850.1"/>
    <property type="molecule type" value="Genomic_DNA"/>
</dbReference>
<dbReference type="CDD" id="cd16326">
    <property type="entry name" value="LolB"/>
    <property type="match status" value="1"/>
</dbReference>
<comment type="subunit">
    <text evidence="3">Monomer.</text>
</comment>
<dbReference type="SUPFAM" id="SSF89392">
    <property type="entry name" value="Prokaryotic lipoproteins and lipoprotein localization factors"/>
    <property type="match status" value="1"/>
</dbReference>
<keyword evidence="8" id="KW-0472">Membrane</keyword>
<dbReference type="Proteomes" id="UP000321832">
    <property type="component" value="Unassembled WGS sequence"/>
</dbReference>
<evidence type="ECO:0000256" key="4">
    <source>
        <dbReference type="ARBA" id="ARBA00016202"/>
    </source>
</evidence>
<evidence type="ECO:0000256" key="10">
    <source>
        <dbReference type="ARBA" id="ARBA00023186"/>
    </source>
</evidence>
<evidence type="ECO:0000256" key="8">
    <source>
        <dbReference type="ARBA" id="ARBA00023136"/>
    </source>
</evidence>
<comment type="similarity">
    <text evidence="2">Belongs to the LolB family.</text>
</comment>
<evidence type="ECO:0000256" key="13">
    <source>
        <dbReference type="SAM" id="SignalP"/>
    </source>
</evidence>
<dbReference type="Pfam" id="PF03550">
    <property type="entry name" value="LolB"/>
    <property type="match status" value="1"/>
</dbReference>
<dbReference type="InterPro" id="IPR029046">
    <property type="entry name" value="LolA/LolB/LppX"/>
</dbReference>
<keyword evidence="12 14" id="KW-0449">Lipoprotein</keyword>
<comment type="subcellular location">
    <subcellularLocation>
        <location evidence="1">Cell outer membrane</location>
        <topology evidence="1">Lipid-anchor</topology>
    </subcellularLocation>
</comment>
<evidence type="ECO:0000313" key="14">
    <source>
        <dbReference type="EMBL" id="TXC66850.1"/>
    </source>
</evidence>
<accession>A0A5C6U2P2</accession>
<organism evidence="14 15">
    <name type="scientific">Piscinibacter aquaticus</name>
    <dbReference type="NCBI Taxonomy" id="392597"/>
    <lineage>
        <taxon>Bacteria</taxon>
        <taxon>Pseudomonadati</taxon>
        <taxon>Pseudomonadota</taxon>
        <taxon>Betaproteobacteria</taxon>
        <taxon>Burkholderiales</taxon>
        <taxon>Sphaerotilaceae</taxon>
        <taxon>Piscinibacter</taxon>
    </lineage>
</organism>
<evidence type="ECO:0000256" key="2">
    <source>
        <dbReference type="ARBA" id="ARBA00009696"/>
    </source>
</evidence>
<feature type="signal peptide" evidence="13">
    <location>
        <begin position="1"/>
        <end position="26"/>
    </location>
</feature>
<dbReference type="PROSITE" id="PS51257">
    <property type="entry name" value="PROKAR_LIPOPROTEIN"/>
    <property type="match status" value="1"/>
</dbReference>
<dbReference type="Gene3D" id="2.50.20.10">
    <property type="entry name" value="Lipoprotein localisation LolA/LolB/LppX"/>
    <property type="match status" value="1"/>
</dbReference>
<dbReference type="GO" id="GO:0009279">
    <property type="term" value="C:cell outer membrane"/>
    <property type="evidence" value="ECO:0007669"/>
    <property type="project" value="UniProtKB-SubCell"/>
</dbReference>
<name>A0A5C6U2P2_9BURK</name>
<evidence type="ECO:0000256" key="11">
    <source>
        <dbReference type="ARBA" id="ARBA00023237"/>
    </source>
</evidence>
<reference evidence="14 15" key="1">
    <citation type="submission" date="2019-08" db="EMBL/GenBank/DDBJ databases">
        <authorList>
            <person name="Khan S.A."/>
            <person name="Jeon C.O."/>
            <person name="Jeong S.E."/>
        </authorList>
    </citation>
    <scope>NUCLEOTIDE SEQUENCE [LARGE SCALE GENOMIC DNA]</scope>
    <source>
        <strain evidence="15">IMCC1728</strain>
    </source>
</reference>
<keyword evidence="7" id="KW-0653">Protein transport</keyword>
<dbReference type="InterPro" id="IPR004565">
    <property type="entry name" value="OM_lipoprot_LolB"/>
</dbReference>
<keyword evidence="9" id="KW-0564">Palmitate</keyword>
<dbReference type="GO" id="GO:0015031">
    <property type="term" value="P:protein transport"/>
    <property type="evidence" value="ECO:0007669"/>
    <property type="project" value="UniProtKB-KW"/>
</dbReference>
<keyword evidence="11" id="KW-0998">Cell outer membrane</keyword>
<dbReference type="AlphaFoldDB" id="A0A5C6U2P2"/>
<evidence type="ECO:0000256" key="5">
    <source>
        <dbReference type="ARBA" id="ARBA00022448"/>
    </source>
</evidence>
<evidence type="ECO:0000256" key="9">
    <source>
        <dbReference type="ARBA" id="ARBA00023139"/>
    </source>
</evidence>
<evidence type="ECO:0000256" key="12">
    <source>
        <dbReference type="ARBA" id="ARBA00023288"/>
    </source>
</evidence>